<evidence type="ECO:0000313" key="8">
    <source>
        <dbReference type="EMBL" id="KAA8521823.1"/>
    </source>
</evidence>
<evidence type="ECO:0000256" key="3">
    <source>
        <dbReference type="ARBA" id="ARBA00022676"/>
    </source>
</evidence>
<dbReference type="GO" id="GO:0016757">
    <property type="term" value="F:glycosyltransferase activity"/>
    <property type="evidence" value="ECO:0007669"/>
    <property type="project" value="UniProtKB-KW"/>
</dbReference>
<accession>A0A5J4ZSR8</accession>
<evidence type="ECO:0000256" key="4">
    <source>
        <dbReference type="ARBA" id="ARBA00022968"/>
    </source>
</evidence>
<dbReference type="GO" id="GO:0000139">
    <property type="term" value="C:Golgi membrane"/>
    <property type="evidence" value="ECO:0007669"/>
    <property type="project" value="UniProtKB-SubCell"/>
</dbReference>
<feature type="compositionally biased region" description="Basic and acidic residues" evidence="6">
    <location>
        <begin position="670"/>
        <end position="684"/>
    </location>
</feature>
<keyword evidence="4" id="KW-0735">Signal-anchor</keyword>
<dbReference type="PANTHER" id="PTHR11062">
    <property type="entry name" value="EXOSTOSIN HEPARAN SULFATE GLYCOSYLTRANSFERASE -RELATED"/>
    <property type="match status" value="1"/>
</dbReference>
<dbReference type="Proteomes" id="UP000325577">
    <property type="component" value="Linkage Group LG5"/>
</dbReference>
<comment type="similarity">
    <text evidence="2">Belongs to the glycosyltransferase 47 family.</text>
</comment>
<name>A0A5J4ZSR8_9ASTE</name>
<keyword evidence="5" id="KW-0333">Golgi apparatus</keyword>
<evidence type="ECO:0000256" key="6">
    <source>
        <dbReference type="SAM" id="MobiDB-lite"/>
    </source>
</evidence>
<dbReference type="OrthoDB" id="1924787at2759"/>
<dbReference type="Pfam" id="PF03016">
    <property type="entry name" value="Exostosin_GT47"/>
    <property type="match status" value="2"/>
</dbReference>
<feature type="compositionally biased region" description="Polar residues" evidence="6">
    <location>
        <begin position="97"/>
        <end position="106"/>
    </location>
</feature>
<gene>
    <name evidence="8" type="ORF">F0562_012506</name>
</gene>
<feature type="region of interest" description="Disordered" evidence="6">
    <location>
        <begin position="769"/>
        <end position="840"/>
    </location>
</feature>
<evidence type="ECO:0000256" key="2">
    <source>
        <dbReference type="ARBA" id="ARBA00010271"/>
    </source>
</evidence>
<organism evidence="8 9">
    <name type="scientific">Nyssa sinensis</name>
    <dbReference type="NCBI Taxonomy" id="561372"/>
    <lineage>
        <taxon>Eukaryota</taxon>
        <taxon>Viridiplantae</taxon>
        <taxon>Streptophyta</taxon>
        <taxon>Embryophyta</taxon>
        <taxon>Tracheophyta</taxon>
        <taxon>Spermatophyta</taxon>
        <taxon>Magnoliopsida</taxon>
        <taxon>eudicotyledons</taxon>
        <taxon>Gunneridae</taxon>
        <taxon>Pentapetalae</taxon>
        <taxon>asterids</taxon>
        <taxon>Cornales</taxon>
        <taxon>Nyssaceae</taxon>
        <taxon>Nyssa</taxon>
    </lineage>
</organism>
<feature type="region of interest" description="Disordered" evidence="6">
    <location>
        <begin position="92"/>
        <end position="128"/>
    </location>
</feature>
<dbReference type="InterPro" id="IPR040911">
    <property type="entry name" value="Exostosin_GT47"/>
</dbReference>
<dbReference type="PANTHER" id="PTHR11062:SF108">
    <property type="entry name" value="EXOSTOSIN FAMILY PROTEIN"/>
    <property type="match status" value="1"/>
</dbReference>
<keyword evidence="3" id="KW-0808">Transferase</keyword>
<feature type="domain" description="Exostosin GT47" evidence="7">
    <location>
        <begin position="352"/>
        <end position="500"/>
    </location>
</feature>
<dbReference type="AlphaFoldDB" id="A0A5J4ZSR8"/>
<reference evidence="8 9" key="1">
    <citation type="submission" date="2019-09" db="EMBL/GenBank/DDBJ databases">
        <title>A chromosome-level genome assembly of the Chinese tupelo Nyssa sinensis.</title>
        <authorList>
            <person name="Yang X."/>
            <person name="Kang M."/>
            <person name="Yang Y."/>
            <person name="Xiong H."/>
            <person name="Wang M."/>
            <person name="Zhang Z."/>
            <person name="Wang Z."/>
            <person name="Wu H."/>
            <person name="Ma T."/>
            <person name="Liu J."/>
            <person name="Xi Z."/>
        </authorList>
    </citation>
    <scope>NUCLEOTIDE SEQUENCE [LARGE SCALE GENOMIC DNA]</scope>
    <source>
        <strain evidence="8">J267</strain>
        <tissue evidence="8">Leaf</tissue>
    </source>
</reference>
<dbReference type="EMBL" id="CM018048">
    <property type="protein sequence ID" value="KAA8521823.1"/>
    <property type="molecule type" value="Genomic_DNA"/>
</dbReference>
<proteinExistence type="inferred from homology"/>
<sequence length="840" mass="93914">METRRLLWLMGLVFAAALVVQYFELPYVHVISSLFSASKAQTLVIGSLPTGDSSRYPKMLGTVTPSNVLNSTDADAVHETVIITNTSEGKDIGLKNDSVSESNGGSDDSIVLDEDSDPEDESSSGDFVELNSLNHNSTVEMMTPENALAPEKAGQSEYSFSQNNVTTDSNHLRGKTDGEDISLTSEKNESLDVGLGTPSFSLQPIISSPNFTLPSNLDTKSITPVISVNPNTSSADKDLANTLPNVENPGLLLSDLTPSDNNFSIPNVPVVNTWSEESTAAVVSISEMKDLLAHSRASSFSMKPRWSSAMDQDLLNAKSLIENAPIIVNDPGLYAPLYRNASMFKRSYELMEQTLKVYIYREGEKPIFHQPVLKGIYASEGWFMKLLKANKQFITKNPKKAHLFYLPFSSRMLEETLYVPNSHTHKNLVQYLKNYLDMIVARYTFWNRTGGADHFLVACHDWAPSETKRHMANCIRALCNADVKEGFKFGKDVSLPETYHWENKDPDMKIFGRMPKAKGKMNYAQHMKSSKYCICAKGYEVNSPRVVEAIFYECVPVIISDNFVPPFFEALNWESFAVFVPEKDIPNLKNILLSISEKRGDGNSSAASSQILESNRLEREDNRFIRSKEGGTWEGQDMAADTKSTVVKVKPSGQDGSSSKGKVDSTVNKKVVDRSTKQPVDSKHKSASRVTKTEVKTKTTSSSSKTVTTTVKTRVKKVYTLPGQKYDVPEEREPLRIFYESLSKQIPSSEMAEFWMMEHGLLSPERAKKAYEKKQRKQKQLWSGTPIKSPPLLAPRKPESSKKQQQAPKNEVKTKKRIMNDSDDDDDFILSPKRRKGYCM</sequence>
<evidence type="ECO:0000259" key="7">
    <source>
        <dbReference type="Pfam" id="PF03016"/>
    </source>
</evidence>
<feature type="region of interest" description="Disordered" evidence="6">
    <location>
        <begin position="627"/>
        <end position="701"/>
    </location>
</feature>
<feature type="compositionally biased region" description="Acidic residues" evidence="6">
    <location>
        <begin position="110"/>
        <end position="123"/>
    </location>
</feature>
<evidence type="ECO:0000313" key="9">
    <source>
        <dbReference type="Proteomes" id="UP000325577"/>
    </source>
</evidence>
<evidence type="ECO:0000256" key="1">
    <source>
        <dbReference type="ARBA" id="ARBA00004323"/>
    </source>
</evidence>
<keyword evidence="4" id="KW-0812">Transmembrane</keyword>
<dbReference type="InterPro" id="IPR004263">
    <property type="entry name" value="Exostosin"/>
</dbReference>
<feature type="domain" description="Exostosin GT47" evidence="7">
    <location>
        <begin position="502"/>
        <end position="593"/>
    </location>
</feature>
<keyword evidence="9" id="KW-1185">Reference proteome</keyword>
<keyword evidence="3" id="KW-0328">Glycosyltransferase</keyword>
<evidence type="ECO:0000256" key="5">
    <source>
        <dbReference type="ARBA" id="ARBA00023034"/>
    </source>
</evidence>
<protein>
    <recommendedName>
        <fullName evidence="7">Exostosin GT47 domain-containing protein</fullName>
    </recommendedName>
</protein>
<feature type="compositionally biased region" description="Polar residues" evidence="6">
    <location>
        <begin position="654"/>
        <end position="668"/>
    </location>
</feature>
<comment type="subcellular location">
    <subcellularLocation>
        <location evidence="1">Golgi apparatus membrane</location>
        <topology evidence="1">Single-pass type II membrane protein</topology>
    </subcellularLocation>
</comment>